<sequence>MNTMDILENLRFQKEKFPEIYNSYKNNSSIEVASTLLQLDDYERNNNIFILTENFEDILLKAFNIPKYMLINYDLGNYNLIYLYKDFEEKLDVRDDILEIYYPYVYNLQIDKVIISNKIKRDSMNNIDTLFMLKEISLFEKSYLKKCQYKVKRINEISDLKDIFISFKPSYNESELVNKINKSNLFKTKNIDTYLDEHYKISVSMDFIRSINKDNNKQIFEIINELITKSMRIYEKESKNILKEYINNNFISNYKLIDSYLNNKNNLQKFLNENFKKELRKRLKETNNKSTDKVKGSDIFKSRNLVNLLNSDISKIDEYLSYSLSSLIKSINDI</sequence>
<organism evidence="1 2">
    <name type="scientific">Clostridium tarantellae</name>
    <dbReference type="NCBI Taxonomy" id="39493"/>
    <lineage>
        <taxon>Bacteria</taxon>
        <taxon>Bacillati</taxon>
        <taxon>Bacillota</taxon>
        <taxon>Clostridia</taxon>
        <taxon>Eubacteriales</taxon>
        <taxon>Clostridiaceae</taxon>
        <taxon>Clostridium</taxon>
    </lineage>
</organism>
<proteinExistence type="predicted"/>
<keyword evidence="2" id="KW-1185">Reference proteome</keyword>
<dbReference type="EMBL" id="WHJC01000192">
    <property type="protein sequence ID" value="MPQ44315.1"/>
    <property type="molecule type" value="Genomic_DNA"/>
</dbReference>
<evidence type="ECO:0000313" key="2">
    <source>
        <dbReference type="Proteomes" id="UP000430345"/>
    </source>
</evidence>
<evidence type="ECO:0000313" key="1">
    <source>
        <dbReference type="EMBL" id="MPQ44315.1"/>
    </source>
</evidence>
<accession>A0A6I1MLM5</accession>
<reference evidence="1 2" key="1">
    <citation type="submission" date="2019-10" db="EMBL/GenBank/DDBJ databases">
        <title>The Genome Sequence of Clostridium tarantellae Isolated from Fish Brain.</title>
        <authorList>
            <person name="Bano L."/>
            <person name="Kiel M."/>
            <person name="Sales G."/>
            <person name="Doxey A.C."/>
            <person name="Mansfield M.J."/>
            <person name="Schiavone M."/>
            <person name="Rossetto O."/>
            <person name="Pirazzini M."/>
            <person name="Dobrindt U."/>
            <person name="Montecucco C."/>
        </authorList>
    </citation>
    <scope>NUCLEOTIDE SEQUENCE [LARGE SCALE GENOMIC DNA]</scope>
    <source>
        <strain evidence="1 2">DSM 3997</strain>
    </source>
</reference>
<dbReference type="AlphaFoldDB" id="A0A6I1MLM5"/>
<dbReference type="OrthoDB" id="9773856at2"/>
<name>A0A6I1MLM5_9CLOT</name>
<dbReference type="Proteomes" id="UP000430345">
    <property type="component" value="Unassembled WGS sequence"/>
</dbReference>
<dbReference type="RefSeq" id="WP_152890679.1">
    <property type="nucleotide sequence ID" value="NZ_WHJC01000192.1"/>
</dbReference>
<protein>
    <submittedName>
        <fullName evidence="1">Uncharacterized protein</fullName>
    </submittedName>
</protein>
<gene>
    <name evidence="1" type="ORF">GBZ86_11145</name>
</gene>
<comment type="caution">
    <text evidence="1">The sequence shown here is derived from an EMBL/GenBank/DDBJ whole genome shotgun (WGS) entry which is preliminary data.</text>
</comment>